<dbReference type="Proteomes" id="UP001501624">
    <property type="component" value="Unassembled WGS sequence"/>
</dbReference>
<organism evidence="5 6">
    <name type="scientific">Amycolatopsis tucumanensis</name>
    <dbReference type="NCBI Taxonomy" id="401106"/>
    <lineage>
        <taxon>Bacteria</taxon>
        <taxon>Bacillati</taxon>
        <taxon>Actinomycetota</taxon>
        <taxon>Actinomycetes</taxon>
        <taxon>Pseudonocardiales</taxon>
        <taxon>Pseudonocardiaceae</taxon>
        <taxon>Amycolatopsis</taxon>
    </lineage>
</organism>
<dbReference type="InterPro" id="IPR050300">
    <property type="entry name" value="GDXG_lipolytic_enzyme"/>
</dbReference>
<keyword evidence="2 5" id="KW-0378">Hydrolase</keyword>
<proteinExistence type="inferred from homology"/>
<dbReference type="PROSITE" id="PS01173">
    <property type="entry name" value="LIPASE_GDXG_HIS"/>
    <property type="match status" value="1"/>
</dbReference>
<dbReference type="RefSeq" id="WP_237335012.1">
    <property type="nucleotide sequence ID" value="NZ_BAABCM010000001.1"/>
</dbReference>
<evidence type="ECO:0000256" key="1">
    <source>
        <dbReference type="ARBA" id="ARBA00010515"/>
    </source>
</evidence>
<accession>A0ABP7HRS8</accession>
<sequence length="296" mass="30195">MSSEQLEQLKKNLREGPLDIGGPVAETRRMFEAIHADLPVPDDVRLSETRLGAVPALAAEPAGAARDAAILYLHGGAYVVGSSRSARAVVAALAAQAGCRAVAADYRLAPEHPFPAAVGDALAAYRALLDQGIDPGRLALAGDSAGGGLAIATLVAARDEGLPLPAAAAVFSPWADLTLSAGSLISKAGADPALTARSLSTRAADYLGGQDPRTPLASPVFADLTGLPPLLIQAGTAEILLDDAVGLAAAAARADVDVDLQIRAEMPHVWQTFAAFLDEGRQALSAAAAFLASRFD</sequence>
<dbReference type="Gene3D" id="3.40.50.1820">
    <property type="entry name" value="alpha/beta hydrolase"/>
    <property type="match status" value="1"/>
</dbReference>
<feature type="active site" evidence="3">
    <location>
        <position position="144"/>
    </location>
</feature>
<dbReference type="InterPro" id="IPR033140">
    <property type="entry name" value="Lipase_GDXG_put_SER_AS"/>
</dbReference>
<reference evidence="6" key="1">
    <citation type="journal article" date="2019" name="Int. J. Syst. Evol. Microbiol.">
        <title>The Global Catalogue of Microorganisms (GCM) 10K type strain sequencing project: providing services to taxonomists for standard genome sequencing and annotation.</title>
        <authorList>
            <consortium name="The Broad Institute Genomics Platform"/>
            <consortium name="The Broad Institute Genome Sequencing Center for Infectious Disease"/>
            <person name="Wu L."/>
            <person name="Ma J."/>
        </authorList>
    </citation>
    <scope>NUCLEOTIDE SEQUENCE [LARGE SCALE GENOMIC DNA]</scope>
    <source>
        <strain evidence="6">JCM 17017</strain>
    </source>
</reference>
<dbReference type="InterPro" id="IPR002168">
    <property type="entry name" value="Lipase_GDXG_HIS_AS"/>
</dbReference>
<evidence type="ECO:0000313" key="5">
    <source>
        <dbReference type="EMBL" id="GAA3799800.1"/>
    </source>
</evidence>
<dbReference type="SUPFAM" id="SSF53474">
    <property type="entry name" value="alpha/beta-Hydrolases"/>
    <property type="match status" value="1"/>
</dbReference>
<comment type="caution">
    <text evidence="5">The sequence shown here is derived from an EMBL/GenBank/DDBJ whole genome shotgun (WGS) entry which is preliminary data.</text>
</comment>
<evidence type="ECO:0000256" key="2">
    <source>
        <dbReference type="ARBA" id="ARBA00022801"/>
    </source>
</evidence>
<dbReference type="PANTHER" id="PTHR48081">
    <property type="entry name" value="AB HYDROLASE SUPERFAMILY PROTEIN C4A8.06C"/>
    <property type="match status" value="1"/>
</dbReference>
<feature type="domain" description="Alpha/beta hydrolase fold-3" evidence="4">
    <location>
        <begin position="70"/>
        <end position="271"/>
    </location>
</feature>
<evidence type="ECO:0000313" key="6">
    <source>
        <dbReference type="Proteomes" id="UP001501624"/>
    </source>
</evidence>
<name>A0ABP7HRS8_9PSEU</name>
<keyword evidence="6" id="KW-1185">Reference proteome</keyword>
<protein>
    <submittedName>
        <fullName evidence="5">Alpha/beta hydrolase</fullName>
    </submittedName>
</protein>
<dbReference type="InterPro" id="IPR029058">
    <property type="entry name" value="AB_hydrolase_fold"/>
</dbReference>
<comment type="similarity">
    <text evidence="1">Belongs to the 'GDXG' lipolytic enzyme family.</text>
</comment>
<evidence type="ECO:0000256" key="3">
    <source>
        <dbReference type="PROSITE-ProRule" id="PRU10038"/>
    </source>
</evidence>
<dbReference type="Pfam" id="PF07859">
    <property type="entry name" value="Abhydrolase_3"/>
    <property type="match status" value="1"/>
</dbReference>
<dbReference type="PROSITE" id="PS01174">
    <property type="entry name" value="LIPASE_GDXG_SER"/>
    <property type="match status" value="1"/>
</dbReference>
<gene>
    <name evidence="5" type="ORF">GCM10022380_16420</name>
</gene>
<dbReference type="GO" id="GO:0016787">
    <property type="term" value="F:hydrolase activity"/>
    <property type="evidence" value="ECO:0007669"/>
    <property type="project" value="UniProtKB-KW"/>
</dbReference>
<dbReference type="InterPro" id="IPR013094">
    <property type="entry name" value="AB_hydrolase_3"/>
</dbReference>
<dbReference type="PANTHER" id="PTHR48081:SF30">
    <property type="entry name" value="ACETYL-HYDROLASE LIPR-RELATED"/>
    <property type="match status" value="1"/>
</dbReference>
<evidence type="ECO:0000259" key="4">
    <source>
        <dbReference type="Pfam" id="PF07859"/>
    </source>
</evidence>
<dbReference type="EMBL" id="BAABCM010000001">
    <property type="protein sequence ID" value="GAA3799800.1"/>
    <property type="molecule type" value="Genomic_DNA"/>
</dbReference>